<dbReference type="InterPro" id="IPR008205">
    <property type="entry name" value="GGGP_HepGP_synthase"/>
</dbReference>
<dbReference type="SUPFAM" id="SSF51395">
    <property type="entry name" value="FMN-linked oxidoreductases"/>
    <property type="match status" value="1"/>
</dbReference>
<name>A0ABQ4NFY7_9BACL</name>
<dbReference type="Gene3D" id="3.20.20.390">
    <property type="entry name" value="FMN-linked oxidoreductases"/>
    <property type="match status" value="1"/>
</dbReference>
<dbReference type="CDD" id="cd02812">
    <property type="entry name" value="PcrB_like"/>
    <property type="match status" value="1"/>
</dbReference>
<comment type="similarity">
    <text evidence="9">Belongs to the GGGP/HepGP synthase family. Group I subfamily.</text>
</comment>
<evidence type="ECO:0000313" key="12">
    <source>
        <dbReference type="Proteomes" id="UP000680304"/>
    </source>
</evidence>
<comment type="cofactor">
    <cofactor evidence="9">
        <name>Mg(2+)</name>
        <dbReference type="ChEBI" id="CHEBI:18420"/>
    </cofactor>
</comment>
<evidence type="ECO:0000256" key="4">
    <source>
        <dbReference type="ARBA" id="ARBA00022842"/>
    </source>
</evidence>
<evidence type="ECO:0000256" key="1">
    <source>
        <dbReference type="ARBA" id="ARBA00022516"/>
    </source>
</evidence>
<keyword evidence="7 9" id="KW-1208">Phospholipid metabolism</keyword>
<keyword evidence="5 9" id="KW-0443">Lipid metabolism</keyword>
<feature type="region of interest" description="Disordered" evidence="10">
    <location>
        <begin position="228"/>
        <end position="247"/>
    </location>
</feature>
<feature type="binding site" evidence="9">
    <location>
        <begin position="208"/>
        <end position="209"/>
    </location>
    <ligand>
        <name>sn-glycerol 1-phosphate</name>
        <dbReference type="ChEBI" id="CHEBI:57685"/>
    </ligand>
</feature>
<dbReference type="RefSeq" id="WP_213531877.1">
    <property type="nucleotide sequence ID" value="NZ_BOVJ01000264.1"/>
</dbReference>
<dbReference type="Proteomes" id="UP000680304">
    <property type="component" value="Unassembled WGS sequence"/>
</dbReference>
<feature type="binding site" evidence="9">
    <location>
        <position position="13"/>
    </location>
    <ligand>
        <name>Mg(2+)</name>
        <dbReference type="ChEBI" id="CHEBI:18420"/>
    </ligand>
</feature>
<feature type="binding site" evidence="9">
    <location>
        <position position="188"/>
    </location>
    <ligand>
        <name>sn-glycerol 1-phosphate</name>
        <dbReference type="ChEBI" id="CHEBI:57685"/>
    </ligand>
</feature>
<keyword evidence="4 9" id="KW-0460">Magnesium</keyword>
<accession>A0ABQ4NFY7</accession>
<comment type="caution">
    <text evidence="9">Lacks conserved residue(s) required for the propagation of feature annotation.</text>
</comment>
<comment type="function">
    <text evidence="9">Prenyltransferase that catalyzes in vivo the transfer of the heptaprenyl moiety of heptaprenyl pyrophosphate (HepPP; 35 carbon atoms) to the C3 hydroxyl of sn-glycerol-1-phosphate (G1P), producing heptaprenylglyceryl phosphate (HepGP). This reaction is an ether-bond-formation step in the biosynthesis of archaea-type G1P-based membrane lipids found in Bacillales.</text>
</comment>
<evidence type="ECO:0000256" key="9">
    <source>
        <dbReference type="HAMAP-Rule" id="MF_00112"/>
    </source>
</evidence>
<organism evidence="11 12">
    <name type="scientific">Paenibacillus cisolokensis</name>
    <dbReference type="NCBI Taxonomy" id="1658519"/>
    <lineage>
        <taxon>Bacteria</taxon>
        <taxon>Bacillati</taxon>
        <taxon>Bacillota</taxon>
        <taxon>Bacilli</taxon>
        <taxon>Bacillales</taxon>
        <taxon>Paenibacillaceae</taxon>
        <taxon>Paenibacillus</taxon>
    </lineage>
</organism>
<dbReference type="InterPro" id="IPR039074">
    <property type="entry name" value="GGGP/HepGP_synthase_I"/>
</dbReference>
<evidence type="ECO:0000256" key="3">
    <source>
        <dbReference type="ARBA" id="ARBA00022723"/>
    </source>
</evidence>
<comment type="pathway">
    <text evidence="9">Membrane lipid metabolism; glycerophospholipid metabolism.</text>
</comment>
<comment type="catalytic activity">
    <reaction evidence="8 9">
        <text>sn-glycerol 1-phosphate + all-trans-heptaprenyl diphosphate = 3-heptaprenyl-sn-glycero-1-phosphate + diphosphate</text>
        <dbReference type="Rhea" id="RHEA:33495"/>
        <dbReference type="ChEBI" id="CHEBI:33019"/>
        <dbReference type="ChEBI" id="CHEBI:57685"/>
        <dbReference type="ChEBI" id="CHEBI:58206"/>
        <dbReference type="ChEBI" id="CHEBI:64781"/>
        <dbReference type="EC" id="2.5.1.n9"/>
    </reaction>
</comment>
<feature type="binding site" evidence="9">
    <location>
        <begin position="158"/>
        <end position="163"/>
    </location>
    <ligand>
        <name>sn-glycerol 1-phosphate</name>
        <dbReference type="ChEBI" id="CHEBI:57685"/>
    </ligand>
</feature>
<dbReference type="EC" id="2.5.1.n9" evidence="9"/>
<dbReference type="InterPro" id="IPR038597">
    <property type="entry name" value="GGGP/HepGP_synthase_sf"/>
</dbReference>
<dbReference type="PANTHER" id="PTHR40029">
    <property type="match status" value="1"/>
</dbReference>
<comment type="caution">
    <text evidence="11">The sequence shown here is derived from an EMBL/GenBank/DDBJ whole genome shotgun (WGS) entry which is preliminary data.</text>
</comment>
<keyword evidence="1 9" id="KW-0444">Lipid biosynthesis</keyword>
<dbReference type="EMBL" id="BOVJ01000264">
    <property type="protein sequence ID" value="GIQ67134.1"/>
    <property type="molecule type" value="Genomic_DNA"/>
</dbReference>
<dbReference type="Pfam" id="PF01884">
    <property type="entry name" value="PcrB"/>
    <property type="match status" value="1"/>
</dbReference>
<gene>
    <name evidence="9 11" type="primary">pcrB</name>
    <name evidence="11" type="ORF">PACILC2_57020</name>
</gene>
<dbReference type="PANTHER" id="PTHR40029:SF2">
    <property type="entry name" value="HEPTAPRENYLGLYCERYL PHOSPHATE SYNTHASE"/>
    <property type="match status" value="1"/>
</dbReference>
<feature type="binding site" evidence="9">
    <location>
        <position position="11"/>
    </location>
    <ligand>
        <name>sn-glycerol 1-phosphate</name>
        <dbReference type="ChEBI" id="CHEBI:57685"/>
    </ligand>
</feature>
<evidence type="ECO:0000256" key="8">
    <source>
        <dbReference type="ARBA" id="ARBA00048318"/>
    </source>
</evidence>
<evidence type="ECO:0000256" key="10">
    <source>
        <dbReference type="SAM" id="MobiDB-lite"/>
    </source>
</evidence>
<evidence type="ECO:0000256" key="7">
    <source>
        <dbReference type="ARBA" id="ARBA00023264"/>
    </source>
</evidence>
<feature type="binding site" evidence="9">
    <location>
        <position position="39"/>
    </location>
    <ligand>
        <name>Mg(2+)</name>
        <dbReference type="ChEBI" id="CHEBI:18420"/>
    </ligand>
</feature>
<keyword evidence="6 9" id="KW-0594">Phospholipid biosynthesis</keyword>
<protein>
    <recommendedName>
        <fullName evidence="9">Heptaprenylglyceryl phosphate synthase</fullName>
        <shortName evidence="9">HepGP synthase</shortName>
        <ecNumber evidence="9">2.5.1.n9</ecNumber>
    </recommendedName>
    <alternativeName>
        <fullName evidence="9">Glycerol-1-phosphate heptaprenyltransferase</fullName>
    </alternativeName>
</protein>
<proteinExistence type="inferred from homology"/>
<reference evidence="11 12" key="1">
    <citation type="submission" date="2021-04" db="EMBL/GenBank/DDBJ databases">
        <title>Draft genome sequence of Paenibacillus cisolokensis, LC2-13A.</title>
        <authorList>
            <person name="Uke A."/>
            <person name="Chhe C."/>
            <person name="Baramee S."/>
            <person name="Kosugi A."/>
        </authorList>
    </citation>
    <scope>NUCLEOTIDE SEQUENCE [LARGE SCALE GENOMIC DNA]</scope>
    <source>
        <strain evidence="11 12">LC2-13A</strain>
    </source>
</reference>
<evidence type="ECO:0000256" key="2">
    <source>
        <dbReference type="ARBA" id="ARBA00022679"/>
    </source>
</evidence>
<evidence type="ECO:0000256" key="5">
    <source>
        <dbReference type="ARBA" id="ARBA00023098"/>
    </source>
</evidence>
<keyword evidence="12" id="KW-1185">Reference proteome</keyword>
<dbReference type="NCBIfam" id="TIGR01768">
    <property type="entry name" value="GGGP-family"/>
    <property type="match status" value="1"/>
</dbReference>
<dbReference type="HAMAP" id="MF_00112">
    <property type="entry name" value="GGGP_HepGP_synthase"/>
    <property type="match status" value="1"/>
</dbReference>
<evidence type="ECO:0000313" key="11">
    <source>
        <dbReference type="EMBL" id="GIQ67134.1"/>
    </source>
</evidence>
<comment type="subunit">
    <text evidence="9">Homodimer.</text>
</comment>
<evidence type="ECO:0000256" key="6">
    <source>
        <dbReference type="ARBA" id="ARBA00023209"/>
    </source>
</evidence>
<sequence length="247" mass="26694">MRVEKWRHVFKLDPDKTISDGALRAICRSGTDAIIVGGSSGVTFANTAELLARIRRHDVECVLELTSADSAVPGFDGYFIPMVLNAATVEWLCGRQLQAIRDYGELIPWERTAASGYIILNPDATAAKVSGARPLTDAADVLACVRLADRLMRLPVIYLEYSGRYGDMDLVGKATRTVTVSRLFYGGGIDDAAKAALAARSAHTVVVGNVIYEDLNRALSTVEAVRSVGGPQRSSDSEDLKYANNEL</sequence>
<dbReference type="NCBIfam" id="NF003199">
    <property type="entry name" value="PRK04169.1-3"/>
    <property type="match status" value="1"/>
</dbReference>
<keyword evidence="3 9" id="KW-0479">Metal-binding</keyword>
<keyword evidence="2 9" id="KW-0808">Transferase</keyword>